<comment type="subcellular location">
    <subcellularLocation>
        <location evidence="1 6">Membrane</location>
        <topology evidence="1 6">Multi-pass membrane protein</topology>
    </subcellularLocation>
</comment>
<dbReference type="InterPro" id="IPR049555">
    <property type="entry name" value="GDT1-like_CS"/>
</dbReference>
<keyword evidence="5 6" id="KW-0472">Membrane</keyword>
<dbReference type="GO" id="GO:0005794">
    <property type="term" value="C:Golgi apparatus"/>
    <property type="evidence" value="ECO:0007669"/>
    <property type="project" value="TreeGrafter"/>
</dbReference>
<dbReference type="PROSITE" id="PS01214">
    <property type="entry name" value="UPF0016"/>
    <property type="match status" value="1"/>
</dbReference>
<feature type="transmembrane region" description="Helical" evidence="6">
    <location>
        <begin position="50"/>
        <end position="70"/>
    </location>
</feature>
<dbReference type="InterPro" id="IPR001727">
    <property type="entry name" value="GDT1-like"/>
</dbReference>
<dbReference type="EMBL" id="BMAW01044825">
    <property type="protein sequence ID" value="GFS46555.1"/>
    <property type="molecule type" value="Genomic_DNA"/>
</dbReference>
<keyword evidence="4 6" id="KW-1133">Transmembrane helix</keyword>
<dbReference type="GO" id="GO:0015085">
    <property type="term" value="F:calcium ion transmembrane transporter activity"/>
    <property type="evidence" value="ECO:0007669"/>
    <property type="project" value="TreeGrafter"/>
</dbReference>
<feature type="chain" id="PRO_5036517671" description="GDT1 family protein" evidence="6">
    <location>
        <begin position="27"/>
        <end position="277"/>
    </location>
</feature>
<evidence type="ECO:0000256" key="1">
    <source>
        <dbReference type="ARBA" id="ARBA00004141"/>
    </source>
</evidence>
<evidence type="ECO:0000313" key="7">
    <source>
        <dbReference type="EMBL" id="GFS46555.1"/>
    </source>
</evidence>
<dbReference type="PANTHER" id="PTHR12608:SF1">
    <property type="entry name" value="TRANSMEMBRANE PROTEIN 165"/>
    <property type="match status" value="1"/>
</dbReference>
<protein>
    <recommendedName>
        <fullName evidence="6">GDT1 family protein</fullName>
    </recommendedName>
</protein>
<dbReference type="Proteomes" id="UP000887013">
    <property type="component" value="Unassembled WGS sequence"/>
</dbReference>
<feature type="transmembrane region" description="Helical" evidence="6">
    <location>
        <begin position="213"/>
        <end position="235"/>
    </location>
</feature>
<organism evidence="7 8">
    <name type="scientific">Nephila pilipes</name>
    <name type="common">Giant wood spider</name>
    <name type="synonym">Nephila maculata</name>
    <dbReference type="NCBI Taxonomy" id="299642"/>
    <lineage>
        <taxon>Eukaryota</taxon>
        <taxon>Metazoa</taxon>
        <taxon>Ecdysozoa</taxon>
        <taxon>Arthropoda</taxon>
        <taxon>Chelicerata</taxon>
        <taxon>Arachnida</taxon>
        <taxon>Araneae</taxon>
        <taxon>Araneomorphae</taxon>
        <taxon>Entelegynae</taxon>
        <taxon>Araneoidea</taxon>
        <taxon>Nephilidae</taxon>
        <taxon>Nephila</taxon>
    </lineage>
</organism>
<accession>A0A8X6MF70</accession>
<comment type="caution">
    <text evidence="7">The sequence shown here is derived from an EMBL/GenBank/DDBJ whole genome shotgun (WGS) entry which is preliminary data.</text>
</comment>
<comment type="similarity">
    <text evidence="2 6">Belongs to the GDT1 family.</text>
</comment>
<evidence type="ECO:0000256" key="3">
    <source>
        <dbReference type="ARBA" id="ARBA00022692"/>
    </source>
</evidence>
<sequence>MRMMKRNDLVRIFFLISSLCWWRAFGDDLTSQPNDLMSTDVSLMEGNSTLTSGDSFVSGVLSAFTVTAVSEIGDKTFFIALVLALAHSPLVVYGGALSALALMTVLSASLGLVFSYLSALWVHYLSALLFLLFGLKMLREGYVMSSDAGKEEMEEVQKTVETKMGWKTDVELGGVRRASLRWVFVEAFTMTFLSEWGDRSQIATVILAAKHSVVGVILGSVLGHAACTLGAVLGGKLIADWISVRTVTLLGGVLFLAFAISSFLGALSETQFQTPAS</sequence>
<keyword evidence="8" id="KW-1185">Reference proteome</keyword>
<dbReference type="GO" id="GO:0005384">
    <property type="term" value="F:manganese ion transmembrane transporter activity"/>
    <property type="evidence" value="ECO:0007669"/>
    <property type="project" value="TreeGrafter"/>
</dbReference>
<proteinExistence type="inferred from homology"/>
<dbReference type="GO" id="GO:0032472">
    <property type="term" value="P:Golgi calcium ion transport"/>
    <property type="evidence" value="ECO:0007669"/>
    <property type="project" value="TreeGrafter"/>
</dbReference>
<feature type="transmembrane region" description="Helical" evidence="6">
    <location>
        <begin position="247"/>
        <end position="267"/>
    </location>
</feature>
<keyword evidence="3 6" id="KW-0812">Transmembrane</keyword>
<evidence type="ECO:0000313" key="8">
    <source>
        <dbReference type="Proteomes" id="UP000887013"/>
    </source>
</evidence>
<dbReference type="Pfam" id="PF01169">
    <property type="entry name" value="GDT1"/>
    <property type="match status" value="2"/>
</dbReference>
<dbReference type="GO" id="GO:0016020">
    <property type="term" value="C:membrane"/>
    <property type="evidence" value="ECO:0007669"/>
    <property type="project" value="UniProtKB-SubCell"/>
</dbReference>
<dbReference type="AlphaFoldDB" id="A0A8X6MF70"/>
<evidence type="ECO:0000256" key="5">
    <source>
        <dbReference type="ARBA" id="ARBA00023136"/>
    </source>
</evidence>
<evidence type="ECO:0000256" key="6">
    <source>
        <dbReference type="RuleBase" id="RU365102"/>
    </source>
</evidence>
<dbReference type="PANTHER" id="PTHR12608">
    <property type="entry name" value="TRANSMEMBRANE PROTEIN HTP-1 RELATED"/>
    <property type="match status" value="1"/>
</dbReference>
<feature type="transmembrane region" description="Helical" evidence="6">
    <location>
        <begin position="77"/>
        <end position="101"/>
    </location>
</feature>
<name>A0A8X6MF70_NEPPI</name>
<keyword evidence="6" id="KW-0732">Signal</keyword>
<evidence type="ECO:0000256" key="2">
    <source>
        <dbReference type="ARBA" id="ARBA00009190"/>
    </source>
</evidence>
<dbReference type="GO" id="GO:0032468">
    <property type="term" value="P:Golgi calcium ion homeostasis"/>
    <property type="evidence" value="ECO:0007669"/>
    <property type="project" value="TreeGrafter"/>
</dbReference>
<evidence type="ECO:0000256" key="4">
    <source>
        <dbReference type="ARBA" id="ARBA00022989"/>
    </source>
</evidence>
<dbReference type="OrthoDB" id="442680at2759"/>
<gene>
    <name evidence="7" type="primary">TMEM165</name>
    <name evidence="7" type="ORF">NPIL_585611</name>
</gene>
<feature type="signal peptide" evidence="6">
    <location>
        <begin position="1"/>
        <end position="26"/>
    </location>
</feature>
<feature type="transmembrane region" description="Helical" evidence="6">
    <location>
        <begin position="113"/>
        <end position="135"/>
    </location>
</feature>
<reference evidence="7" key="1">
    <citation type="submission" date="2020-08" db="EMBL/GenBank/DDBJ databases">
        <title>Multicomponent nature underlies the extraordinary mechanical properties of spider dragline silk.</title>
        <authorList>
            <person name="Kono N."/>
            <person name="Nakamura H."/>
            <person name="Mori M."/>
            <person name="Yoshida Y."/>
            <person name="Ohtoshi R."/>
            <person name="Malay A.D."/>
            <person name="Moran D.A.P."/>
            <person name="Tomita M."/>
            <person name="Numata K."/>
            <person name="Arakawa K."/>
        </authorList>
    </citation>
    <scope>NUCLEOTIDE SEQUENCE</scope>
</reference>